<gene>
    <name evidence="3" type="ORF">BEL07_21750</name>
</gene>
<dbReference type="NCBIfam" id="TIGR02605">
    <property type="entry name" value="CxxC_CxxC_SSSS"/>
    <property type="match status" value="1"/>
</dbReference>
<proteinExistence type="predicted"/>
<dbReference type="SMART" id="SM00834">
    <property type="entry name" value="CxxC_CXXC_SSSS"/>
    <property type="match status" value="1"/>
</dbReference>
<evidence type="ECO:0000313" key="4">
    <source>
        <dbReference type="Proteomes" id="UP000178953"/>
    </source>
</evidence>
<dbReference type="AlphaFoldDB" id="A0A1E8Q0U8"/>
<evidence type="ECO:0000259" key="2">
    <source>
        <dbReference type="SMART" id="SM00834"/>
    </source>
</evidence>
<name>A0A1E8Q0U8_9MYCO</name>
<dbReference type="OrthoDB" id="9792898at2"/>
<dbReference type="InterPro" id="IPR013429">
    <property type="entry name" value="Regulatory_FmdB_Zinc_ribbon"/>
</dbReference>
<comment type="caution">
    <text evidence="3">The sequence shown here is derived from an EMBL/GenBank/DDBJ whole genome shotgun (WGS) entry which is preliminary data.</text>
</comment>
<dbReference type="RefSeq" id="WP_070355159.1">
    <property type="nucleotide sequence ID" value="NZ_MCHX01000060.1"/>
</dbReference>
<feature type="domain" description="Putative regulatory protein FmdB zinc ribbon" evidence="2">
    <location>
        <begin position="1"/>
        <end position="41"/>
    </location>
</feature>
<organism evidence="3 4">
    <name type="scientific">Mycolicibacterium grossiae</name>
    <dbReference type="NCBI Taxonomy" id="1552759"/>
    <lineage>
        <taxon>Bacteria</taxon>
        <taxon>Bacillati</taxon>
        <taxon>Actinomycetota</taxon>
        <taxon>Actinomycetes</taxon>
        <taxon>Mycobacteriales</taxon>
        <taxon>Mycobacteriaceae</taxon>
        <taxon>Mycolicibacterium</taxon>
    </lineage>
</organism>
<feature type="region of interest" description="Disordered" evidence="1">
    <location>
        <begin position="58"/>
        <end position="94"/>
    </location>
</feature>
<sequence>MPTYRFACTPCGAFDVVRTMAETDRPATCPRCGMVGRRIFGSPALAALDPGLRRALDASGRSADAPEVVSSVPGRSPRATAVTRDPRHTRLPRP</sequence>
<dbReference type="EMBL" id="MCHX01000060">
    <property type="protein sequence ID" value="OFJ51650.1"/>
    <property type="molecule type" value="Genomic_DNA"/>
</dbReference>
<accession>A0A1E8Q0U8</accession>
<keyword evidence="4" id="KW-1185">Reference proteome</keyword>
<dbReference type="Proteomes" id="UP000178953">
    <property type="component" value="Unassembled WGS sequence"/>
</dbReference>
<protein>
    <submittedName>
        <fullName evidence="3">FmdB family transcriptional regulator</fullName>
    </submittedName>
</protein>
<evidence type="ECO:0000313" key="3">
    <source>
        <dbReference type="EMBL" id="OFJ51650.1"/>
    </source>
</evidence>
<dbReference type="Pfam" id="PF09723">
    <property type="entry name" value="Zn_ribbon_8"/>
    <property type="match status" value="1"/>
</dbReference>
<reference evidence="3 4" key="1">
    <citation type="submission" date="2016-09" db="EMBL/GenBank/DDBJ databases">
        <title>genome sequence of Mycobacterium sp. 739 SCH.</title>
        <authorList>
            <person name="Greninger A.L."/>
            <person name="Qin X."/>
            <person name="Jerome K."/>
            <person name="Vora S."/>
            <person name="Quinn K."/>
        </authorList>
    </citation>
    <scope>NUCLEOTIDE SEQUENCE [LARGE SCALE GENOMIC DNA]</scope>
    <source>
        <strain evidence="3 4">SCH</strain>
    </source>
</reference>
<evidence type="ECO:0000256" key="1">
    <source>
        <dbReference type="SAM" id="MobiDB-lite"/>
    </source>
</evidence>